<name>A0A934R1D1_9BACT</name>
<comment type="caution">
    <text evidence="1">The sequence shown here is derived from an EMBL/GenBank/DDBJ whole genome shotgun (WGS) entry which is preliminary data.</text>
</comment>
<accession>A0A934R1D1</accession>
<reference evidence="1" key="1">
    <citation type="submission" date="2021-01" db="EMBL/GenBank/DDBJ databases">
        <title>Modified the classification status of verrucomicrobia.</title>
        <authorList>
            <person name="Feng X."/>
        </authorList>
    </citation>
    <scope>NUCLEOTIDE SEQUENCE</scope>
    <source>
        <strain evidence="1">JCM 18052</strain>
    </source>
</reference>
<keyword evidence="2" id="KW-1185">Reference proteome</keyword>
<dbReference type="RefSeq" id="WP_200350096.1">
    <property type="nucleotide sequence ID" value="NZ_BAABHZ010000005.1"/>
</dbReference>
<proteinExistence type="predicted"/>
<evidence type="ECO:0000313" key="2">
    <source>
        <dbReference type="Proteomes" id="UP000600139"/>
    </source>
</evidence>
<organism evidence="1 2">
    <name type="scientific">Luteolibacter yonseiensis</name>
    <dbReference type="NCBI Taxonomy" id="1144680"/>
    <lineage>
        <taxon>Bacteria</taxon>
        <taxon>Pseudomonadati</taxon>
        <taxon>Verrucomicrobiota</taxon>
        <taxon>Verrucomicrobiia</taxon>
        <taxon>Verrucomicrobiales</taxon>
        <taxon>Verrucomicrobiaceae</taxon>
        <taxon>Luteolibacter</taxon>
    </lineage>
</organism>
<dbReference type="EMBL" id="JAENIK010000005">
    <property type="protein sequence ID" value="MBK1815126.1"/>
    <property type="molecule type" value="Genomic_DNA"/>
</dbReference>
<dbReference type="AlphaFoldDB" id="A0A934R1D1"/>
<sequence length="177" mass="19825">MKRAFLITGAEGCGAMVVTRAVCSAGVYGDYGHVQRLDDADFEAAPDGIVLRRSCPHGGVWPDLAELVGRMREAGYVVVPVLVMRNVIMNIEAQVRHGYVETHRMAHDSIVRANGWVFSKLAEVGLYPEVVCFEAFVLDGEVRRVFFERLGLDGPEMEFFDPVSRYRTDQEELRVES</sequence>
<dbReference type="Proteomes" id="UP000600139">
    <property type="component" value="Unassembled WGS sequence"/>
</dbReference>
<protein>
    <submittedName>
        <fullName evidence="1">Uncharacterized protein</fullName>
    </submittedName>
</protein>
<evidence type="ECO:0000313" key="1">
    <source>
        <dbReference type="EMBL" id="MBK1815126.1"/>
    </source>
</evidence>
<gene>
    <name evidence="1" type="ORF">JIN84_05855</name>
</gene>